<gene>
    <name evidence="1" type="ORF">L21TH_1304</name>
</gene>
<reference evidence="1 2" key="1">
    <citation type="journal article" date="2015" name="Geomicrobiol. J.">
        <title>Caldisalinibacter kiritimatiensis gen. nov., sp. nov., a moderately thermohalophilic thiosulfate-reducing bacterium from a hypersaline microbial mat.</title>
        <authorList>
            <person name="Ben Hania W."/>
            <person name="Joseph M."/>
            <person name="Fiebig A."/>
            <person name="Bunk B."/>
            <person name="Klenk H.-P."/>
            <person name="Fardeau M.-L."/>
            <person name="Spring S."/>
        </authorList>
    </citation>
    <scope>NUCLEOTIDE SEQUENCE [LARGE SCALE GENOMIC DNA]</scope>
    <source>
        <strain evidence="1 2">L21-TH-D2</strain>
    </source>
</reference>
<dbReference type="AlphaFoldDB" id="R1AU59"/>
<evidence type="ECO:0000313" key="2">
    <source>
        <dbReference type="Proteomes" id="UP000013378"/>
    </source>
</evidence>
<keyword evidence="2" id="KW-1185">Reference proteome</keyword>
<dbReference type="STRING" id="1304284.L21TH_1304"/>
<organism evidence="1 2">
    <name type="scientific">Caldisalinibacter kiritimatiensis</name>
    <dbReference type="NCBI Taxonomy" id="1304284"/>
    <lineage>
        <taxon>Bacteria</taxon>
        <taxon>Bacillati</taxon>
        <taxon>Bacillota</taxon>
        <taxon>Tissierellia</taxon>
        <taxon>Tissierellales</taxon>
        <taxon>Thermohalobacteraceae</taxon>
        <taxon>Caldisalinibacter</taxon>
    </lineage>
</organism>
<accession>R1AU59</accession>
<dbReference type="EMBL" id="ARZA01000130">
    <property type="protein sequence ID" value="EOD00703.1"/>
    <property type="molecule type" value="Genomic_DNA"/>
</dbReference>
<dbReference type="Proteomes" id="UP000013378">
    <property type="component" value="Unassembled WGS sequence"/>
</dbReference>
<protein>
    <submittedName>
        <fullName evidence="1">Uncharacterized protein</fullName>
    </submittedName>
</protein>
<evidence type="ECO:0000313" key="1">
    <source>
        <dbReference type="EMBL" id="EOD00703.1"/>
    </source>
</evidence>
<proteinExistence type="predicted"/>
<name>R1AU59_9FIRM</name>
<comment type="caution">
    <text evidence="1">The sequence shown here is derived from an EMBL/GenBank/DDBJ whole genome shotgun (WGS) entry which is preliminary data.</text>
</comment>
<sequence length="76" mass="8376">MEKVLRPPSSPVVSKSFVVGDRFHALVLPSNMRPISMLANTLAIKVPYGNESPKDLRAQLPIKYLIEAPIKPPIPT</sequence>